<sequence length="66" mass="7319">MISGNCPVRGPDAVSANPSGQGERDVAKAQHLGEASWFGKLHYKPRFQLIFRLVQPITIGQEWDGR</sequence>
<dbReference type="EMBL" id="JABSTQ010011589">
    <property type="protein sequence ID" value="KAG0409821.1"/>
    <property type="molecule type" value="Genomic_DNA"/>
</dbReference>
<name>A0AC60NRR9_IXOPE</name>
<accession>A0AC60NRR9</accession>
<keyword evidence="2" id="KW-1185">Reference proteome</keyword>
<evidence type="ECO:0000313" key="2">
    <source>
        <dbReference type="Proteomes" id="UP000805193"/>
    </source>
</evidence>
<comment type="caution">
    <text evidence="1">The sequence shown here is derived from an EMBL/GenBank/DDBJ whole genome shotgun (WGS) entry which is preliminary data.</text>
</comment>
<reference evidence="1 2" key="1">
    <citation type="journal article" date="2020" name="Cell">
        <title>Large-Scale Comparative Analyses of Tick Genomes Elucidate Their Genetic Diversity and Vector Capacities.</title>
        <authorList>
            <consortium name="Tick Genome and Microbiome Consortium (TIGMIC)"/>
            <person name="Jia N."/>
            <person name="Wang J."/>
            <person name="Shi W."/>
            <person name="Du L."/>
            <person name="Sun Y."/>
            <person name="Zhan W."/>
            <person name="Jiang J.F."/>
            <person name="Wang Q."/>
            <person name="Zhang B."/>
            <person name="Ji P."/>
            <person name="Bell-Sakyi L."/>
            <person name="Cui X.M."/>
            <person name="Yuan T.T."/>
            <person name="Jiang B.G."/>
            <person name="Yang W.F."/>
            <person name="Lam T.T."/>
            <person name="Chang Q.C."/>
            <person name="Ding S.J."/>
            <person name="Wang X.J."/>
            <person name="Zhu J.G."/>
            <person name="Ruan X.D."/>
            <person name="Zhao L."/>
            <person name="Wei J.T."/>
            <person name="Ye R.Z."/>
            <person name="Que T.C."/>
            <person name="Du C.H."/>
            <person name="Zhou Y.H."/>
            <person name="Cheng J.X."/>
            <person name="Dai P.F."/>
            <person name="Guo W.B."/>
            <person name="Han X.H."/>
            <person name="Huang E.J."/>
            <person name="Li L.F."/>
            <person name="Wei W."/>
            <person name="Gao Y.C."/>
            <person name="Liu J.Z."/>
            <person name="Shao H.Z."/>
            <person name="Wang X."/>
            <person name="Wang C.C."/>
            <person name="Yang T.C."/>
            <person name="Huo Q.B."/>
            <person name="Li W."/>
            <person name="Chen H.Y."/>
            <person name="Chen S.E."/>
            <person name="Zhou L.G."/>
            <person name="Ni X.B."/>
            <person name="Tian J.H."/>
            <person name="Sheng Y."/>
            <person name="Liu T."/>
            <person name="Pan Y.S."/>
            <person name="Xia L.Y."/>
            <person name="Li J."/>
            <person name="Zhao F."/>
            <person name="Cao W.C."/>
        </authorList>
    </citation>
    <scope>NUCLEOTIDE SEQUENCE [LARGE SCALE GENOMIC DNA]</scope>
    <source>
        <strain evidence="1">Iper-2018</strain>
    </source>
</reference>
<gene>
    <name evidence="1" type="ORF">HPB47_013079</name>
</gene>
<proteinExistence type="predicted"/>
<protein>
    <submittedName>
        <fullName evidence="1">Uncharacterized protein</fullName>
    </submittedName>
</protein>
<organism evidence="1 2">
    <name type="scientific">Ixodes persulcatus</name>
    <name type="common">Taiga tick</name>
    <dbReference type="NCBI Taxonomy" id="34615"/>
    <lineage>
        <taxon>Eukaryota</taxon>
        <taxon>Metazoa</taxon>
        <taxon>Ecdysozoa</taxon>
        <taxon>Arthropoda</taxon>
        <taxon>Chelicerata</taxon>
        <taxon>Arachnida</taxon>
        <taxon>Acari</taxon>
        <taxon>Parasitiformes</taxon>
        <taxon>Ixodida</taxon>
        <taxon>Ixodoidea</taxon>
        <taxon>Ixodidae</taxon>
        <taxon>Ixodinae</taxon>
        <taxon>Ixodes</taxon>
    </lineage>
</organism>
<evidence type="ECO:0000313" key="1">
    <source>
        <dbReference type="EMBL" id="KAG0409821.1"/>
    </source>
</evidence>
<dbReference type="Proteomes" id="UP000805193">
    <property type="component" value="Unassembled WGS sequence"/>
</dbReference>